<keyword evidence="3" id="KW-0611">Plant defense</keyword>
<dbReference type="InterPro" id="IPR041118">
    <property type="entry name" value="Rx_N"/>
</dbReference>
<feature type="domain" description="Disease resistance protein winged helix" evidence="6">
    <location>
        <begin position="425"/>
        <end position="495"/>
    </location>
</feature>
<dbReference type="InterPro" id="IPR036388">
    <property type="entry name" value="WH-like_DNA-bd_sf"/>
</dbReference>
<dbReference type="Gene3D" id="1.20.5.4130">
    <property type="match status" value="1"/>
</dbReference>
<evidence type="ECO:0000313" key="8">
    <source>
        <dbReference type="EMBL" id="KAF3455427.1"/>
    </source>
</evidence>
<dbReference type="InterPro" id="IPR032675">
    <property type="entry name" value="LRR_dom_sf"/>
</dbReference>
<dbReference type="Gene3D" id="1.10.8.430">
    <property type="entry name" value="Helical domain of apoptotic protease-activating factors"/>
    <property type="match status" value="1"/>
</dbReference>
<evidence type="ECO:0000259" key="4">
    <source>
        <dbReference type="Pfam" id="PF00931"/>
    </source>
</evidence>
<dbReference type="AlphaFoldDB" id="A0A8K0HMD1"/>
<dbReference type="Pfam" id="PF18052">
    <property type="entry name" value="Rx_N"/>
    <property type="match status" value="1"/>
</dbReference>
<feature type="domain" description="Disease resistance R13L4/SHOC-2-like LRR" evidence="7">
    <location>
        <begin position="547"/>
        <end position="665"/>
    </location>
</feature>
<gene>
    <name evidence="8" type="ORF">FNV43_RR00052</name>
</gene>
<dbReference type="InterPro" id="IPR027417">
    <property type="entry name" value="P-loop_NTPase"/>
</dbReference>
<feature type="domain" description="NB-ARC" evidence="4">
    <location>
        <begin position="166"/>
        <end position="342"/>
    </location>
</feature>
<evidence type="ECO:0000259" key="6">
    <source>
        <dbReference type="Pfam" id="PF23559"/>
    </source>
</evidence>
<dbReference type="InterPro" id="IPR058922">
    <property type="entry name" value="WHD_DRP"/>
</dbReference>
<dbReference type="Gene3D" id="3.80.10.10">
    <property type="entry name" value="Ribonuclease Inhibitor"/>
    <property type="match status" value="1"/>
</dbReference>
<dbReference type="GO" id="GO:0098542">
    <property type="term" value="P:defense response to other organism"/>
    <property type="evidence" value="ECO:0007669"/>
    <property type="project" value="TreeGrafter"/>
</dbReference>
<keyword evidence="1" id="KW-0677">Repeat</keyword>
<dbReference type="InterPro" id="IPR042197">
    <property type="entry name" value="Apaf_helical"/>
</dbReference>
<feature type="domain" description="Disease resistance N-terminal" evidence="5">
    <location>
        <begin position="10"/>
        <end position="94"/>
    </location>
</feature>
<evidence type="ECO:0000259" key="7">
    <source>
        <dbReference type="Pfam" id="PF23598"/>
    </source>
</evidence>
<accession>A0A8K0HMD1</accession>
<evidence type="ECO:0000256" key="1">
    <source>
        <dbReference type="ARBA" id="ARBA00022737"/>
    </source>
</evidence>
<reference evidence="8" key="1">
    <citation type="submission" date="2020-03" db="EMBL/GenBank/DDBJ databases">
        <title>A high-quality chromosome-level genome assembly of a woody plant with both climbing and erect habits, Rhamnella rubrinervis.</title>
        <authorList>
            <person name="Lu Z."/>
            <person name="Yang Y."/>
            <person name="Zhu X."/>
            <person name="Sun Y."/>
        </authorList>
    </citation>
    <scope>NUCLEOTIDE SEQUENCE</scope>
    <source>
        <strain evidence="8">BYM</strain>
        <tissue evidence="8">Leaf</tissue>
    </source>
</reference>
<dbReference type="InterPro" id="IPR044974">
    <property type="entry name" value="Disease_R_plants"/>
</dbReference>
<dbReference type="Proteomes" id="UP000796880">
    <property type="component" value="Unassembled WGS sequence"/>
</dbReference>
<dbReference type="SUPFAM" id="SSF52540">
    <property type="entry name" value="P-loop containing nucleoside triphosphate hydrolases"/>
    <property type="match status" value="1"/>
</dbReference>
<protein>
    <submittedName>
        <fullName evidence="8">Uncharacterized protein</fullName>
    </submittedName>
</protein>
<dbReference type="SUPFAM" id="SSF52058">
    <property type="entry name" value="L domain-like"/>
    <property type="match status" value="1"/>
</dbReference>
<dbReference type="Pfam" id="PF23559">
    <property type="entry name" value="WHD_DRP"/>
    <property type="match status" value="1"/>
</dbReference>
<dbReference type="InterPro" id="IPR002182">
    <property type="entry name" value="NB-ARC"/>
</dbReference>
<dbReference type="GO" id="GO:0043531">
    <property type="term" value="F:ADP binding"/>
    <property type="evidence" value="ECO:0007669"/>
    <property type="project" value="InterPro"/>
</dbReference>
<dbReference type="FunFam" id="1.10.10.10:FF:000322">
    <property type="entry name" value="Probable disease resistance protein At1g63360"/>
    <property type="match status" value="1"/>
</dbReference>
<dbReference type="CDD" id="cd14798">
    <property type="entry name" value="RX-CC_like"/>
    <property type="match status" value="1"/>
</dbReference>
<dbReference type="InterPro" id="IPR038005">
    <property type="entry name" value="RX-like_CC"/>
</dbReference>
<dbReference type="PRINTS" id="PR00364">
    <property type="entry name" value="DISEASERSIST"/>
</dbReference>
<dbReference type="EMBL" id="VOIH02000001">
    <property type="protein sequence ID" value="KAF3455427.1"/>
    <property type="molecule type" value="Genomic_DNA"/>
</dbReference>
<comment type="caution">
    <text evidence="8">The sequence shown here is derived from an EMBL/GenBank/DDBJ whole genome shotgun (WGS) entry which is preliminary data.</text>
</comment>
<dbReference type="Pfam" id="PF00931">
    <property type="entry name" value="NB-ARC"/>
    <property type="match status" value="1"/>
</dbReference>
<organism evidence="8 9">
    <name type="scientific">Rhamnella rubrinervis</name>
    <dbReference type="NCBI Taxonomy" id="2594499"/>
    <lineage>
        <taxon>Eukaryota</taxon>
        <taxon>Viridiplantae</taxon>
        <taxon>Streptophyta</taxon>
        <taxon>Embryophyta</taxon>
        <taxon>Tracheophyta</taxon>
        <taxon>Spermatophyta</taxon>
        <taxon>Magnoliopsida</taxon>
        <taxon>eudicotyledons</taxon>
        <taxon>Gunneridae</taxon>
        <taxon>Pentapetalae</taxon>
        <taxon>rosids</taxon>
        <taxon>fabids</taxon>
        <taxon>Rosales</taxon>
        <taxon>Rhamnaceae</taxon>
        <taxon>rhamnoid group</taxon>
        <taxon>Rhamneae</taxon>
        <taxon>Rhamnella</taxon>
    </lineage>
</organism>
<name>A0A8K0HMD1_9ROSA</name>
<sequence>MSDIVGPVTLEYLIKILEYEAKLLTGVKDQVRILKHDLSIMNAFLKDFAGKQNVSHIVKALIDQTNEVALEAENAIDEYITMATKQRKRSPIGKFCHCFGHAKKLHEIANQTTMIKDTIRNINDNKASHNVGNFESSFDVDAALSVHRRRRNVKKNDVVGLVNETKELVDQLTKGSPNRDVISIIGMGGLGKTTLARKIFDHPDVQKHFKSRCAWVYVSQRYDIKKVFLDILKKVVPSSVEGKSSVEDLHKMYDEDLEVKLYEELKKEKYFVVLDDIWNPQVWEHIREAFPDEKNGSRILITSRNREVALRASPNAKPYSLQGLGEGASWSLLCKHVFQEKECPEDMVGVGNKLAESCQGLPLSIVVLGGILANKVKSQKAWTEILHDTVNSFLIEDREPCLEILALSYRELPYKLKPCFLYLGLFPEGFEISATDLINLWISEGLIEQIGSRKVDVVAENYLDQLVHRCLIQVSSTRSDGRRVKTCRIHDLLRHFCETQSIQEKFYEVHCEHDLSSVGNRSRRLSVRYKDVSQHIAFPSAYYKSSARSVLFFGQECGTTVDWVKLFRCFRFIRVLFLFDVTKPTATLSLKQIEKLIYLRYFGIKLKERYPARGRMSYSEIPNSISNLRHLETIDIRFGVVWPKTIWEMKQLRHVYAYPMKLLPDPHSSAEEADHKLLPDPRSSTEEADHKLCNLQVVSTRANATDCQLKSLQVLSDLHVDKDTASYIGSRFPNLTKLGLFGNEDGLMNISEMTSIVKALKKLTQLQRLRITGFPKCERHLENLPSALNKVTLCKTYVDSYLMKILGKLPKLHILKIKDSSNRVPGRLHVLDGEFPKLEVFKIHEYEIEMWAMEDQAMPNLQHLVVHGNTKLKTLPDELWRLTGLEKLELSGISSSLKESVFRSSLRVGVARSTSNTITFKMHNKCEVSFIS</sequence>
<evidence type="ECO:0000256" key="2">
    <source>
        <dbReference type="ARBA" id="ARBA00022741"/>
    </source>
</evidence>
<dbReference type="OrthoDB" id="646178at2759"/>
<dbReference type="Gene3D" id="1.10.10.10">
    <property type="entry name" value="Winged helix-like DNA-binding domain superfamily/Winged helix DNA-binding domain"/>
    <property type="match status" value="1"/>
</dbReference>
<evidence type="ECO:0000256" key="3">
    <source>
        <dbReference type="ARBA" id="ARBA00022821"/>
    </source>
</evidence>
<proteinExistence type="predicted"/>
<evidence type="ECO:0000313" key="9">
    <source>
        <dbReference type="Proteomes" id="UP000796880"/>
    </source>
</evidence>
<evidence type="ECO:0000259" key="5">
    <source>
        <dbReference type="Pfam" id="PF18052"/>
    </source>
</evidence>
<dbReference type="Pfam" id="PF23598">
    <property type="entry name" value="LRR_14"/>
    <property type="match status" value="1"/>
</dbReference>
<dbReference type="InterPro" id="IPR055414">
    <property type="entry name" value="LRR_R13L4/SHOC2-like"/>
</dbReference>
<dbReference type="PANTHER" id="PTHR23155:SF1193">
    <property type="entry name" value="DISEASE RESISTANCE PROTEIN RPP13-RELATED"/>
    <property type="match status" value="1"/>
</dbReference>
<dbReference type="FunFam" id="3.40.50.300:FF:001091">
    <property type="entry name" value="Probable disease resistance protein At1g61300"/>
    <property type="match status" value="1"/>
</dbReference>
<keyword evidence="2" id="KW-0547">Nucleotide-binding</keyword>
<dbReference type="PANTHER" id="PTHR23155">
    <property type="entry name" value="DISEASE RESISTANCE PROTEIN RP"/>
    <property type="match status" value="1"/>
</dbReference>
<keyword evidence="9" id="KW-1185">Reference proteome</keyword>
<dbReference type="Gene3D" id="3.40.50.300">
    <property type="entry name" value="P-loop containing nucleotide triphosphate hydrolases"/>
    <property type="match status" value="1"/>
</dbReference>